<evidence type="ECO:0000313" key="4">
    <source>
        <dbReference type="Proteomes" id="UP000242515"/>
    </source>
</evidence>
<dbReference type="InterPro" id="IPR050879">
    <property type="entry name" value="Acyltransferase_3"/>
</dbReference>
<feature type="transmembrane region" description="Helical" evidence="1">
    <location>
        <begin position="76"/>
        <end position="93"/>
    </location>
</feature>
<name>A0A1H9HRF0_9GAMM</name>
<dbReference type="OrthoDB" id="9767863at2"/>
<accession>A0A1H9HRF0</accession>
<dbReference type="GO" id="GO:0016787">
    <property type="term" value="F:hydrolase activity"/>
    <property type="evidence" value="ECO:0007669"/>
    <property type="project" value="UniProtKB-KW"/>
</dbReference>
<feature type="transmembrane region" description="Helical" evidence="1">
    <location>
        <begin position="235"/>
        <end position="255"/>
    </location>
</feature>
<dbReference type="AlphaFoldDB" id="A0A1H9HRF0"/>
<feature type="transmembrane region" description="Helical" evidence="1">
    <location>
        <begin position="12"/>
        <end position="32"/>
    </location>
</feature>
<proteinExistence type="predicted"/>
<keyword evidence="4" id="KW-1185">Reference proteome</keyword>
<keyword evidence="3" id="KW-0378">Hydrolase</keyword>
<keyword evidence="3" id="KW-0808">Transferase</keyword>
<dbReference type="InterPro" id="IPR002656">
    <property type="entry name" value="Acyl_transf_3_dom"/>
</dbReference>
<gene>
    <name evidence="3" type="ORF">SAMN05216522_10529</name>
</gene>
<dbReference type="GO" id="GO:0016747">
    <property type="term" value="F:acyltransferase activity, transferring groups other than amino-acyl groups"/>
    <property type="evidence" value="ECO:0007669"/>
    <property type="project" value="InterPro"/>
</dbReference>
<feature type="transmembrane region" description="Helical" evidence="1">
    <location>
        <begin position="210"/>
        <end position="229"/>
    </location>
</feature>
<dbReference type="EMBL" id="FOGC01000005">
    <property type="protein sequence ID" value="SEQ64883.1"/>
    <property type="molecule type" value="Genomic_DNA"/>
</dbReference>
<evidence type="ECO:0000313" key="3">
    <source>
        <dbReference type="EMBL" id="SEQ64883.1"/>
    </source>
</evidence>
<keyword evidence="1" id="KW-0472">Membrane</keyword>
<keyword evidence="1" id="KW-1133">Transmembrane helix</keyword>
<dbReference type="PANTHER" id="PTHR23028">
    <property type="entry name" value="ACETYLTRANSFERASE"/>
    <property type="match status" value="1"/>
</dbReference>
<feature type="transmembrane region" description="Helical" evidence="1">
    <location>
        <begin position="297"/>
        <end position="315"/>
    </location>
</feature>
<evidence type="ECO:0000259" key="2">
    <source>
        <dbReference type="Pfam" id="PF01757"/>
    </source>
</evidence>
<keyword evidence="1" id="KW-0812">Transmembrane</keyword>
<keyword evidence="3" id="KW-0012">Acyltransferase</keyword>
<feature type="domain" description="Acyltransferase 3" evidence="2">
    <location>
        <begin position="7"/>
        <end position="315"/>
    </location>
</feature>
<dbReference type="Proteomes" id="UP000242515">
    <property type="component" value="Unassembled WGS sequence"/>
</dbReference>
<dbReference type="RefSeq" id="WP_092674883.1">
    <property type="nucleotide sequence ID" value="NZ_FOGC01000005.1"/>
</dbReference>
<organism evidence="3 4">
    <name type="scientific">Rosenbergiella nectarea</name>
    <dbReference type="NCBI Taxonomy" id="988801"/>
    <lineage>
        <taxon>Bacteria</taxon>
        <taxon>Pseudomonadati</taxon>
        <taxon>Pseudomonadota</taxon>
        <taxon>Gammaproteobacteria</taxon>
        <taxon>Enterobacterales</taxon>
        <taxon>Erwiniaceae</taxon>
        <taxon>Rosenbergiella</taxon>
    </lineage>
</organism>
<dbReference type="Pfam" id="PF01757">
    <property type="entry name" value="Acyl_transf_3"/>
    <property type="match status" value="1"/>
</dbReference>
<evidence type="ECO:0000256" key="1">
    <source>
        <dbReference type="SAM" id="Phobius"/>
    </source>
</evidence>
<feature type="transmembrane region" description="Helical" evidence="1">
    <location>
        <begin position="267"/>
        <end position="291"/>
    </location>
</feature>
<reference evidence="4" key="1">
    <citation type="submission" date="2016-10" db="EMBL/GenBank/DDBJ databases">
        <authorList>
            <person name="Varghese N."/>
            <person name="Submissions S."/>
        </authorList>
    </citation>
    <scope>NUCLEOTIDE SEQUENCE [LARGE SCALE GENOMIC DNA]</scope>
    <source>
        <strain evidence="4">8N4</strain>
    </source>
</reference>
<sequence>MSNARFNSLDGMRGLMAVAVLYSHLIGTYYGWLPDRPLVGAGFCVMYFFMLSGFVLSASHKEDEGIKYFFVRFSRLFPLHFITTISMLIIYTFNKKNGLYYSSDDVFNINVIIKNILFMHGITPNNFILLNEPSWSISLEFWCSLLVPFILMKLGLKEKLISLPIIMFLTFNFFPENLPPNFLMASICMLIGNVAYTIKSKKSVIKIAESKCFELLSVISIAICILAIYYGSSGFESYICLMAFSPLLLIDLTRINFILKRILCCRFILFLGFISFPLYLFHESIIVSGIIPRNLNFYIYSTLILLTTIIISYLYNRYIGSPLYKNCKKIISKIS</sequence>
<feature type="transmembrane region" description="Helical" evidence="1">
    <location>
        <begin position="38"/>
        <end position="56"/>
    </location>
</feature>
<feature type="transmembrane region" description="Helical" evidence="1">
    <location>
        <begin position="181"/>
        <end position="198"/>
    </location>
</feature>
<protein>
    <submittedName>
        <fullName evidence="3">Peptidoglycan/LPS O-acetylase OafA/YrhL, contains acyltransferase and SGNH-hydrolase domains</fullName>
    </submittedName>
</protein>